<gene>
    <name evidence="13" type="primary">queA</name>
    <name evidence="14" type="ORF">A2438_05510</name>
</gene>
<evidence type="ECO:0000256" key="9">
    <source>
        <dbReference type="ARBA" id="ARBA00061210"/>
    </source>
</evidence>
<dbReference type="InterPro" id="IPR003699">
    <property type="entry name" value="QueA"/>
</dbReference>
<evidence type="ECO:0000256" key="3">
    <source>
        <dbReference type="ARBA" id="ARBA00011245"/>
    </source>
</evidence>
<evidence type="ECO:0000256" key="12">
    <source>
        <dbReference type="ARBA" id="ARBA00076160"/>
    </source>
</evidence>
<comment type="subcellular location">
    <subcellularLocation>
        <location evidence="1 13">Cytoplasm</location>
    </subcellularLocation>
</comment>
<evidence type="ECO:0000313" key="15">
    <source>
        <dbReference type="Proteomes" id="UP000179242"/>
    </source>
</evidence>
<dbReference type="GO" id="GO:0051075">
    <property type="term" value="F:S-adenosylmethionine:tRNA ribosyltransferase-isomerase activity"/>
    <property type="evidence" value="ECO:0007669"/>
    <property type="project" value="UniProtKB-EC"/>
</dbReference>
<evidence type="ECO:0000256" key="2">
    <source>
        <dbReference type="ARBA" id="ARBA00004691"/>
    </source>
</evidence>
<dbReference type="PANTHER" id="PTHR30307:SF0">
    <property type="entry name" value="S-ADENOSYLMETHIONINE:TRNA RIBOSYLTRANSFERASE-ISOMERASE"/>
    <property type="match status" value="1"/>
</dbReference>
<dbReference type="GO" id="GO:0005737">
    <property type="term" value="C:cytoplasm"/>
    <property type="evidence" value="ECO:0007669"/>
    <property type="project" value="UniProtKB-SubCell"/>
</dbReference>
<evidence type="ECO:0000256" key="7">
    <source>
        <dbReference type="ARBA" id="ARBA00022785"/>
    </source>
</evidence>
<dbReference type="Pfam" id="PF02547">
    <property type="entry name" value="Queuosine_synth"/>
    <property type="match status" value="1"/>
</dbReference>
<sequence length="350" mass="39299">MRTSDFDYELPQDLIAQTPASKRDGSKLMVLDAGQKTIEHKKFPDIIDYLHKGDLLVLNDTKVLPAQIEGIKEGGTAKIHVLLLGTGHCPVRTGRIQKCLVKPGKRLKVGSRIIFGKGELIGTVLEKTGSGEQIIEFKGNLEKFMKRNGKIPLPPYIKSETLNSKQAQNSKSKLSKRYQTVYADKLGASAAPTAGLHFTKKLLSKIKKKGIKIAYVTLHTGLDTFRPVYAENIEEHKMHSESFEVPEETREAIKKARRVIAVGTTTVRALESNSPLTPLFSREGKTNLFIKPGYKFKVIDAMITNFHFPRTTLLMMVSAFAGREFILDAYREAILKHYRFFSFGDAMFIR</sequence>
<reference evidence="14 15" key="1">
    <citation type="journal article" date="2016" name="Nat. Commun.">
        <title>Thousands of microbial genomes shed light on interconnected biogeochemical processes in an aquifer system.</title>
        <authorList>
            <person name="Anantharaman K."/>
            <person name="Brown C.T."/>
            <person name="Hug L.A."/>
            <person name="Sharon I."/>
            <person name="Castelle C.J."/>
            <person name="Probst A.J."/>
            <person name="Thomas B.C."/>
            <person name="Singh A."/>
            <person name="Wilkins M.J."/>
            <person name="Karaoz U."/>
            <person name="Brodie E.L."/>
            <person name="Williams K.H."/>
            <person name="Hubbard S.S."/>
            <person name="Banfield J.F."/>
        </authorList>
    </citation>
    <scope>NUCLEOTIDE SEQUENCE [LARGE SCALE GENOMIC DNA]</scope>
</reference>
<protein>
    <recommendedName>
        <fullName evidence="11 13">S-adenosylmethionine:tRNA ribosyltransferase-isomerase</fullName>
        <ecNumber evidence="10 13">2.4.99.17</ecNumber>
    </recommendedName>
    <alternativeName>
        <fullName evidence="12 13">Queuosine biosynthesis protein QueA</fullName>
    </alternativeName>
</protein>
<accession>A0A1F4U4U5</accession>
<dbReference type="EC" id="2.4.99.17" evidence="10 13"/>
<comment type="subunit">
    <text evidence="3 13">Monomer.</text>
</comment>
<keyword evidence="7 13" id="KW-0671">Queuosine biosynthesis</keyword>
<dbReference type="EMBL" id="MEUJ01000005">
    <property type="protein sequence ID" value="OGC39952.1"/>
    <property type="molecule type" value="Genomic_DNA"/>
</dbReference>
<dbReference type="InterPro" id="IPR042119">
    <property type="entry name" value="QueA_dom2"/>
</dbReference>
<dbReference type="AlphaFoldDB" id="A0A1F4U4U5"/>
<evidence type="ECO:0000313" key="14">
    <source>
        <dbReference type="EMBL" id="OGC39952.1"/>
    </source>
</evidence>
<dbReference type="Proteomes" id="UP000179242">
    <property type="component" value="Unassembled WGS sequence"/>
</dbReference>
<dbReference type="SUPFAM" id="SSF111337">
    <property type="entry name" value="QueA-like"/>
    <property type="match status" value="1"/>
</dbReference>
<dbReference type="FunFam" id="3.40.1780.10:FF:000001">
    <property type="entry name" value="S-adenosylmethionine:tRNA ribosyltransferase-isomerase"/>
    <property type="match status" value="1"/>
</dbReference>
<evidence type="ECO:0000256" key="11">
    <source>
        <dbReference type="ARBA" id="ARBA00069325"/>
    </source>
</evidence>
<dbReference type="InterPro" id="IPR036100">
    <property type="entry name" value="QueA_sf"/>
</dbReference>
<keyword evidence="6 13" id="KW-0949">S-adenosyl-L-methionine</keyword>
<dbReference type="GO" id="GO:0008616">
    <property type="term" value="P:tRNA queuosine(34) biosynthetic process"/>
    <property type="evidence" value="ECO:0007669"/>
    <property type="project" value="UniProtKB-UniRule"/>
</dbReference>
<organism evidence="14 15">
    <name type="scientific">candidate division WOR-1 bacterium RIFOXYC2_FULL_46_14</name>
    <dbReference type="NCBI Taxonomy" id="1802587"/>
    <lineage>
        <taxon>Bacteria</taxon>
        <taxon>Bacillati</taxon>
        <taxon>Saganbacteria</taxon>
    </lineage>
</organism>
<keyword evidence="5 13" id="KW-0808">Transferase</keyword>
<comment type="caution">
    <text evidence="14">The sequence shown here is derived from an EMBL/GenBank/DDBJ whole genome shotgun (WGS) entry which is preliminary data.</text>
</comment>
<dbReference type="Gene3D" id="3.40.1780.10">
    <property type="entry name" value="QueA-like"/>
    <property type="match status" value="1"/>
</dbReference>
<dbReference type="HAMAP" id="MF_00113">
    <property type="entry name" value="QueA"/>
    <property type="match status" value="1"/>
</dbReference>
<comment type="pathway">
    <text evidence="2 13">tRNA modification; tRNA-queuosine biosynthesis.</text>
</comment>
<evidence type="ECO:0000256" key="1">
    <source>
        <dbReference type="ARBA" id="ARBA00004496"/>
    </source>
</evidence>
<comment type="similarity">
    <text evidence="9 13">Belongs to the QueA family.</text>
</comment>
<keyword evidence="14" id="KW-0413">Isomerase</keyword>
<keyword evidence="4 13" id="KW-0963">Cytoplasm</keyword>
<name>A0A1F4U4U5_UNCSA</name>
<proteinExistence type="inferred from homology"/>
<dbReference type="PANTHER" id="PTHR30307">
    <property type="entry name" value="S-ADENOSYLMETHIONINE:TRNA RIBOSYLTRANSFERASE-ISOMERASE"/>
    <property type="match status" value="1"/>
</dbReference>
<dbReference type="InterPro" id="IPR042118">
    <property type="entry name" value="QueA_dom1"/>
</dbReference>
<evidence type="ECO:0000256" key="6">
    <source>
        <dbReference type="ARBA" id="ARBA00022691"/>
    </source>
</evidence>
<dbReference type="UniPathway" id="UPA00392"/>
<evidence type="ECO:0000256" key="13">
    <source>
        <dbReference type="HAMAP-Rule" id="MF_00113"/>
    </source>
</evidence>
<dbReference type="Gene3D" id="2.40.10.240">
    <property type="entry name" value="QueA-like"/>
    <property type="match status" value="1"/>
</dbReference>
<evidence type="ECO:0000256" key="5">
    <source>
        <dbReference type="ARBA" id="ARBA00022679"/>
    </source>
</evidence>
<dbReference type="NCBIfam" id="TIGR00113">
    <property type="entry name" value="queA"/>
    <property type="match status" value="1"/>
</dbReference>
<dbReference type="NCBIfam" id="NF001140">
    <property type="entry name" value="PRK00147.1"/>
    <property type="match status" value="1"/>
</dbReference>
<comment type="function">
    <text evidence="13">Transfers and isomerizes the ribose moiety from AdoMet to the 7-aminomethyl group of 7-deazaguanine (preQ1-tRNA) to give epoxyqueuosine (oQ-tRNA).</text>
</comment>
<evidence type="ECO:0000256" key="4">
    <source>
        <dbReference type="ARBA" id="ARBA00022490"/>
    </source>
</evidence>
<comment type="catalytic activity">
    <reaction evidence="8 13">
        <text>7-aminomethyl-7-carbaguanosine(34) in tRNA + S-adenosyl-L-methionine = epoxyqueuosine(34) in tRNA + adenine + L-methionine + 2 H(+)</text>
        <dbReference type="Rhea" id="RHEA:32155"/>
        <dbReference type="Rhea" id="RHEA-COMP:10342"/>
        <dbReference type="Rhea" id="RHEA-COMP:18582"/>
        <dbReference type="ChEBI" id="CHEBI:15378"/>
        <dbReference type="ChEBI" id="CHEBI:16708"/>
        <dbReference type="ChEBI" id="CHEBI:57844"/>
        <dbReference type="ChEBI" id="CHEBI:59789"/>
        <dbReference type="ChEBI" id="CHEBI:82833"/>
        <dbReference type="ChEBI" id="CHEBI:194443"/>
        <dbReference type="EC" id="2.4.99.17"/>
    </reaction>
</comment>
<evidence type="ECO:0000256" key="8">
    <source>
        <dbReference type="ARBA" id="ARBA00052751"/>
    </source>
</evidence>
<evidence type="ECO:0000256" key="10">
    <source>
        <dbReference type="ARBA" id="ARBA00066503"/>
    </source>
</evidence>